<dbReference type="EMBL" id="JBAMIC010000008">
    <property type="protein sequence ID" value="KAK7103699.1"/>
    <property type="molecule type" value="Genomic_DNA"/>
</dbReference>
<accession>A0AAN9GDJ7</accession>
<dbReference type="AlphaFoldDB" id="A0AAN9GDJ7"/>
<comment type="caution">
    <text evidence="1">The sequence shown here is derived from an EMBL/GenBank/DDBJ whole genome shotgun (WGS) entry which is preliminary data.</text>
</comment>
<organism evidence="1 2">
    <name type="scientific">Littorina saxatilis</name>
    <dbReference type="NCBI Taxonomy" id="31220"/>
    <lineage>
        <taxon>Eukaryota</taxon>
        <taxon>Metazoa</taxon>
        <taxon>Spiralia</taxon>
        <taxon>Lophotrochozoa</taxon>
        <taxon>Mollusca</taxon>
        <taxon>Gastropoda</taxon>
        <taxon>Caenogastropoda</taxon>
        <taxon>Littorinimorpha</taxon>
        <taxon>Littorinoidea</taxon>
        <taxon>Littorinidae</taxon>
        <taxon>Littorina</taxon>
    </lineage>
</organism>
<name>A0AAN9GDJ7_9CAEN</name>
<gene>
    <name evidence="1" type="ORF">V1264_018548</name>
</gene>
<sequence length="67" mass="7555">MRRTSQNGGKSQRARLGKRCERGCRFDGPKRILVHLTRTHDLFTCTCGTKCRKSLLKALHNQGQKGG</sequence>
<proteinExistence type="predicted"/>
<evidence type="ECO:0000313" key="2">
    <source>
        <dbReference type="Proteomes" id="UP001374579"/>
    </source>
</evidence>
<protein>
    <submittedName>
        <fullName evidence="1">Uncharacterized protein</fullName>
    </submittedName>
</protein>
<keyword evidence="2" id="KW-1185">Reference proteome</keyword>
<dbReference type="Proteomes" id="UP001374579">
    <property type="component" value="Unassembled WGS sequence"/>
</dbReference>
<evidence type="ECO:0000313" key="1">
    <source>
        <dbReference type="EMBL" id="KAK7103699.1"/>
    </source>
</evidence>
<reference evidence="1 2" key="1">
    <citation type="submission" date="2024-02" db="EMBL/GenBank/DDBJ databases">
        <title>Chromosome-scale genome assembly of the rough periwinkle Littorina saxatilis.</title>
        <authorList>
            <person name="De Jode A."/>
            <person name="Faria R."/>
            <person name="Formenti G."/>
            <person name="Sims Y."/>
            <person name="Smith T.P."/>
            <person name="Tracey A."/>
            <person name="Wood J.M.D."/>
            <person name="Zagrodzka Z.B."/>
            <person name="Johannesson K."/>
            <person name="Butlin R.K."/>
            <person name="Leder E.H."/>
        </authorList>
    </citation>
    <scope>NUCLEOTIDE SEQUENCE [LARGE SCALE GENOMIC DNA]</scope>
    <source>
        <strain evidence="1">Snail1</strain>
        <tissue evidence="1">Muscle</tissue>
    </source>
</reference>